<reference evidence="2" key="1">
    <citation type="submission" date="2006-10" db="EMBL/GenBank/DDBJ databases">
        <authorList>
            <person name="Amadeo P."/>
            <person name="Zhao Q."/>
            <person name="Wortman J."/>
            <person name="Fraser-Liggett C."/>
            <person name="Carlton J."/>
        </authorList>
    </citation>
    <scope>NUCLEOTIDE SEQUENCE</scope>
    <source>
        <strain evidence="2">G3</strain>
    </source>
</reference>
<gene>
    <name evidence="2" type="ORF">TVAG_018270</name>
</gene>
<keyword evidence="1" id="KW-0175">Coiled coil</keyword>
<evidence type="ECO:0000256" key="1">
    <source>
        <dbReference type="SAM" id="Coils"/>
    </source>
</evidence>
<dbReference type="InParanoid" id="A2F9W3"/>
<accession>A2F9W3</accession>
<dbReference type="PANTHER" id="PTHR47026">
    <property type="entry name" value="PIGMENTOSA GTPASE REGULATOR-LIKE PROTEIN, PUTATIVE-RELATED"/>
    <property type="match status" value="1"/>
</dbReference>
<organism evidence="2 3">
    <name type="scientific">Trichomonas vaginalis (strain ATCC PRA-98 / G3)</name>
    <dbReference type="NCBI Taxonomy" id="412133"/>
    <lineage>
        <taxon>Eukaryota</taxon>
        <taxon>Metamonada</taxon>
        <taxon>Parabasalia</taxon>
        <taxon>Trichomonadida</taxon>
        <taxon>Trichomonadidae</taxon>
        <taxon>Trichomonas</taxon>
    </lineage>
</organism>
<feature type="coiled-coil region" evidence="1">
    <location>
        <begin position="76"/>
        <end position="129"/>
    </location>
</feature>
<dbReference type="OMA" id="HEIECIN"/>
<dbReference type="SMR" id="A2F9W3"/>
<proteinExistence type="predicted"/>
<dbReference type="PANTHER" id="PTHR47026:SF2">
    <property type="entry name" value="FLAGELLAR ASSOCIATED PROTEIN"/>
    <property type="match status" value="1"/>
</dbReference>
<reference evidence="2" key="2">
    <citation type="journal article" date="2007" name="Science">
        <title>Draft genome sequence of the sexually transmitted pathogen Trichomonas vaginalis.</title>
        <authorList>
            <person name="Carlton J.M."/>
            <person name="Hirt R.P."/>
            <person name="Silva J.C."/>
            <person name="Delcher A.L."/>
            <person name="Schatz M."/>
            <person name="Zhao Q."/>
            <person name="Wortman J.R."/>
            <person name="Bidwell S.L."/>
            <person name="Alsmark U.C.M."/>
            <person name="Besteiro S."/>
            <person name="Sicheritz-Ponten T."/>
            <person name="Noel C.J."/>
            <person name="Dacks J.B."/>
            <person name="Foster P.G."/>
            <person name="Simillion C."/>
            <person name="Van de Peer Y."/>
            <person name="Miranda-Saavedra D."/>
            <person name="Barton G.J."/>
            <person name="Westrop G.D."/>
            <person name="Mueller S."/>
            <person name="Dessi D."/>
            <person name="Fiori P.L."/>
            <person name="Ren Q."/>
            <person name="Paulsen I."/>
            <person name="Zhang H."/>
            <person name="Bastida-Corcuera F.D."/>
            <person name="Simoes-Barbosa A."/>
            <person name="Brown M.T."/>
            <person name="Hayes R.D."/>
            <person name="Mukherjee M."/>
            <person name="Okumura C.Y."/>
            <person name="Schneider R."/>
            <person name="Smith A.J."/>
            <person name="Vanacova S."/>
            <person name="Villalvazo M."/>
            <person name="Haas B.J."/>
            <person name="Pertea M."/>
            <person name="Feldblyum T.V."/>
            <person name="Utterback T.R."/>
            <person name="Shu C.L."/>
            <person name="Osoegawa K."/>
            <person name="de Jong P.J."/>
            <person name="Hrdy I."/>
            <person name="Horvathova L."/>
            <person name="Zubacova Z."/>
            <person name="Dolezal P."/>
            <person name="Malik S.B."/>
            <person name="Logsdon J.M. Jr."/>
            <person name="Henze K."/>
            <person name="Gupta A."/>
            <person name="Wang C.C."/>
            <person name="Dunne R.L."/>
            <person name="Upcroft J.A."/>
            <person name="Upcroft P."/>
            <person name="White O."/>
            <person name="Salzberg S.L."/>
            <person name="Tang P."/>
            <person name="Chiu C.-H."/>
            <person name="Lee Y.-S."/>
            <person name="Embley T.M."/>
            <person name="Coombs G.H."/>
            <person name="Mottram J.C."/>
            <person name="Tachezy J."/>
            <person name="Fraser-Liggett C.M."/>
            <person name="Johnson P.J."/>
        </authorList>
    </citation>
    <scope>NUCLEOTIDE SEQUENCE [LARGE SCALE GENOMIC DNA]</scope>
    <source>
        <strain evidence="2">G3</strain>
    </source>
</reference>
<feature type="coiled-coil region" evidence="1">
    <location>
        <begin position="214"/>
        <end position="241"/>
    </location>
</feature>
<dbReference type="OrthoDB" id="10662657at2759"/>
<evidence type="ECO:0000313" key="2">
    <source>
        <dbReference type="EMBL" id="EAX98291.1"/>
    </source>
</evidence>
<dbReference type="EMBL" id="DS113681">
    <property type="protein sequence ID" value="EAX98291.1"/>
    <property type="molecule type" value="Genomic_DNA"/>
</dbReference>
<dbReference type="VEuPathDB" id="TrichDB:TVAG_018270"/>
<dbReference type="Proteomes" id="UP000001542">
    <property type="component" value="Unassembled WGS sequence"/>
</dbReference>
<evidence type="ECO:0000313" key="3">
    <source>
        <dbReference type="Proteomes" id="UP000001542"/>
    </source>
</evidence>
<keyword evidence="3" id="KW-1185">Reference proteome</keyword>
<sequence>MSDDQDAEKALTNFIQYGQFPLAHIFERVVRVCFKKKILFVLDGDYDKASLYDITITKLSQLLADNQLGYKIDAIKAKDERRIEELQERINITNEIYQKRIENLEKDYQNRVNSLLERQEKEVDRFEEKWNSPLNYAKYSKPSNSLLQLRYIERKQAIFKDYIDARKTKMEADKLQQKEEEAVHELMQSNMNKAYTKLVLRQDNDVKKLEDLGKKAINELKRELNHEIECINKTISNIKRKEGKTINKKMYSLSPHLMNTNQTFNSTNGEESDEFSFLSPRTASLYSIFRDADPNELNILRPTNEKLDSIISDELNKPFKPLPKKLK</sequence>
<protein>
    <submittedName>
        <fullName evidence="2">Uncharacterized protein</fullName>
    </submittedName>
</protein>
<name>A2F9W3_TRIV3</name>
<dbReference type="KEGG" id="tva:4756088"/>
<dbReference type="VEuPathDB" id="TrichDB:TVAGG3_0506690"/>
<dbReference type="AlphaFoldDB" id="A2F9W3"/>
<dbReference type="RefSeq" id="XP_001311221.1">
    <property type="nucleotide sequence ID" value="XM_001311220.1"/>
</dbReference>